<keyword evidence="5" id="KW-1185">Reference proteome</keyword>
<keyword evidence="1" id="KW-0808">Transferase</keyword>
<organism evidence="4 5">
    <name type="scientific">Sphingomonas jinjuensis</name>
    <dbReference type="NCBI Taxonomy" id="535907"/>
    <lineage>
        <taxon>Bacteria</taxon>
        <taxon>Pseudomonadati</taxon>
        <taxon>Pseudomonadota</taxon>
        <taxon>Alphaproteobacteria</taxon>
        <taxon>Sphingomonadales</taxon>
        <taxon>Sphingomonadaceae</taxon>
        <taxon>Sphingomonas</taxon>
    </lineage>
</organism>
<sequence length="173" mass="18562">MADWRLRRAGEGDAPALSLVAGASFLETFAGILAGPDIVTHCAAKSSTAAFAAWLADDRCALTLAETNAGHAPIGYAVVTPPDLPVDTDDRDLELRRIYALSRFHGGGLGAALMADAIEGARERGAERLLLGVYGGNTRAHRFYERQGFTIIGTRRFLVGATWHDDFIYGRSL</sequence>
<evidence type="ECO:0000259" key="3">
    <source>
        <dbReference type="PROSITE" id="PS51186"/>
    </source>
</evidence>
<dbReference type="PANTHER" id="PTHR43877">
    <property type="entry name" value="AMINOALKYLPHOSPHONATE N-ACETYLTRANSFERASE-RELATED-RELATED"/>
    <property type="match status" value="1"/>
</dbReference>
<dbReference type="EMBL" id="JACIEV010000005">
    <property type="protein sequence ID" value="MBB4154072.1"/>
    <property type="molecule type" value="Genomic_DNA"/>
</dbReference>
<gene>
    <name evidence="4" type="ORF">GGQ80_001982</name>
</gene>
<evidence type="ECO:0000313" key="4">
    <source>
        <dbReference type="EMBL" id="MBB4154072.1"/>
    </source>
</evidence>
<feature type="domain" description="N-acetyltransferase" evidence="3">
    <location>
        <begin position="4"/>
        <end position="173"/>
    </location>
</feature>
<dbReference type="Pfam" id="PF00583">
    <property type="entry name" value="Acetyltransf_1"/>
    <property type="match status" value="1"/>
</dbReference>
<dbReference type="InterPro" id="IPR050832">
    <property type="entry name" value="Bact_Acetyltransf"/>
</dbReference>
<dbReference type="InterPro" id="IPR016181">
    <property type="entry name" value="Acyl_CoA_acyltransferase"/>
</dbReference>
<keyword evidence="2" id="KW-0012">Acyltransferase</keyword>
<accession>A0A840FBQ1</accession>
<dbReference type="Gene3D" id="3.40.630.30">
    <property type="match status" value="1"/>
</dbReference>
<comment type="caution">
    <text evidence="4">The sequence shown here is derived from an EMBL/GenBank/DDBJ whole genome shotgun (WGS) entry which is preliminary data.</text>
</comment>
<keyword evidence="4" id="KW-0687">Ribonucleoprotein</keyword>
<dbReference type="GO" id="GO:0005840">
    <property type="term" value="C:ribosome"/>
    <property type="evidence" value="ECO:0007669"/>
    <property type="project" value="UniProtKB-KW"/>
</dbReference>
<dbReference type="Proteomes" id="UP000529795">
    <property type="component" value="Unassembled WGS sequence"/>
</dbReference>
<dbReference type="AlphaFoldDB" id="A0A840FBQ1"/>
<keyword evidence="4" id="KW-0689">Ribosomal protein</keyword>
<protein>
    <submittedName>
        <fullName evidence="4">Ribosomal protein S18 acetylase RimI-like enzyme</fullName>
    </submittedName>
</protein>
<name>A0A840FBQ1_9SPHN</name>
<evidence type="ECO:0000256" key="1">
    <source>
        <dbReference type="ARBA" id="ARBA00022679"/>
    </source>
</evidence>
<dbReference type="GO" id="GO:0016747">
    <property type="term" value="F:acyltransferase activity, transferring groups other than amino-acyl groups"/>
    <property type="evidence" value="ECO:0007669"/>
    <property type="project" value="InterPro"/>
</dbReference>
<dbReference type="CDD" id="cd04301">
    <property type="entry name" value="NAT_SF"/>
    <property type="match status" value="1"/>
</dbReference>
<dbReference type="SUPFAM" id="SSF55729">
    <property type="entry name" value="Acyl-CoA N-acyltransferases (Nat)"/>
    <property type="match status" value="1"/>
</dbReference>
<proteinExistence type="predicted"/>
<reference evidence="4 5" key="1">
    <citation type="submission" date="2020-08" db="EMBL/GenBank/DDBJ databases">
        <title>Genomic Encyclopedia of Type Strains, Phase IV (KMG-IV): sequencing the most valuable type-strain genomes for metagenomic binning, comparative biology and taxonomic classification.</title>
        <authorList>
            <person name="Goeker M."/>
        </authorList>
    </citation>
    <scope>NUCLEOTIDE SEQUENCE [LARGE SCALE GENOMIC DNA]</scope>
    <source>
        <strain evidence="4 5">YC6723</strain>
    </source>
</reference>
<evidence type="ECO:0000256" key="2">
    <source>
        <dbReference type="ARBA" id="ARBA00023315"/>
    </source>
</evidence>
<evidence type="ECO:0000313" key="5">
    <source>
        <dbReference type="Proteomes" id="UP000529795"/>
    </source>
</evidence>
<dbReference type="RefSeq" id="WP_183984266.1">
    <property type="nucleotide sequence ID" value="NZ_JACIEV010000005.1"/>
</dbReference>
<dbReference type="InterPro" id="IPR000182">
    <property type="entry name" value="GNAT_dom"/>
</dbReference>
<dbReference type="PROSITE" id="PS51186">
    <property type="entry name" value="GNAT"/>
    <property type="match status" value="1"/>
</dbReference>